<organism evidence="2 3">
    <name type="scientific">Ranatra chinensis</name>
    <dbReference type="NCBI Taxonomy" id="642074"/>
    <lineage>
        <taxon>Eukaryota</taxon>
        <taxon>Metazoa</taxon>
        <taxon>Ecdysozoa</taxon>
        <taxon>Arthropoda</taxon>
        <taxon>Hexapoda</taxon>
        <taxon>Insecta</taxon>
        <taxon>Pterygota</taxon>
        <taxon>Neoptera</taxon>
        <taxon>Paraneoptera</taxon>
        <taxon>Hemiptera</taxon>
        <taxon>Heteroptera</taxon>
        <taxon>Panheteroptera</taxon>
        <taxon>Nepomorpha</taxon>
        <taxon>Nepidae</taxon>
        <taxon>Ranatrinae</taxon>
        <taxon>Ranatra</taxon>
    </lineage>
</organism>
<feature type="region of interest" description="Disordered" evidence="1">
    <location>
        <begin position="151"/>
        <end position="175"/>
    </location>
</feature>
<keyword evidence="3" id="KW-1185">Reference proteome</keyword>
<dbReference type="AlphaFoldDB" id="A0ABD0ZK06"/>
<reference evidence="2 3" key="1">
    <citation type="submission" date="2024-07" db="EMBL/GenBank/DDBJ databases">
        <title>Chromosome-level genome assembly of the water stick insect Ranatra chinensis (Heteroptera: Nepidae).</title>
        <authorList>
            <person name="Liu X."/>
        </authorList>
    </citation>
    <scope>NUCLEOTIDE SEQUENCE [LARGE SCALE GENOMIC DNA]</scope>
    <source>
        <strain evidence="2">Cailab_2021Rc</strain>
        <tissue evidence="2">Muscle</tissue>
    </source>
</reference>
<name>A0ABD0ZK06_9HEMI</name>
<evidence type="ECO:0000313" key="3">
    <source>
        <dbReference type="Proteomes" id="UP001558652"/>
    </source>
</evidence>
<evidence type="ECO:0000256" key="1">
    <source>
        <dbReference type="SAM" id="MobiDB-lite"/>
    </source>
</evidence>
<dbReference type="Proteomes" id="UP001558652">
    <property type="component" value="Unassembled WGS sequence"/>
</dbReference>
<dbReference type="EMBL" id="JBFDAA010000001">
    <property type="protein sequence ID" value="KAL1140384.1"/>
    <property type="molecule type" value="Genomic_DNA"/>
</dbReference>
<feature type="compositionally biased region" description="Polar residues" evidence="1">
    <location>
        <begin position="9"/>
        <end position="20"/>
    </location>
</feature>
<feature type="compositionally biased region" description="Polar residues" evidence="1">
    <location>
        <begin position="220"/>
        <end position="231"/>
    </location>
</feature>
<evidence type="ECO:0000313" key="2">
    <source>
        <dbReference type="EMBL" id="KAL1140384.1"/>
    </source>
</evidence>
<sequence length="231" mass="24914">MASKRRNMFQENKTQETTENGHAIEEIGVQNHGECWVEVLYQRRDHFTALRIPGSLEPIRGGSRGESIKTAGAELAAGTGRPASGEMNYLALAVFLTGAVLGAAGAAKVEETDALGVMGLVPCLEAARPGSCLKARTTRLVENWLIAQDEKEELTGGTREGRSEGQDDTLPEGLPPFVQRLVDSLVNRLSRLFTGGKDDEEEDSEEPTAPKPGPEKEGQRNQVEGQSIQSS</sequence>
<comment type="caution">
    <text evidence="2">The sequence shown here is derived from an EMBL/GenBank/DDBJ whole genome shotgun (WGS) entry which is preliminary data.</text>
</comment>
<accession>A0ABD0ZK06</accession>
<protein>
    <submittedName>
        <fullName evidence="2">Uncharacterized protein</fullName>
    </submittedName>
</protein>
<gene>
    <name evidence="2" type="ORF">AAG570_000316</name>
</gene>
<feature type="region of interest" description="Disordered" evidence="1">
    <location>
        <begin position="192"/>
        <end position="231"/>
    </location>
</feature>
<feature type="region of interest" description="Disordered" evidence="1">
    <location>
        <begin position="1"/>
        <end position="21"/>
    </location>
</feature>
<proteinExistence type="predicted"/>